<dbReference type="Gene3D" id="3.90.550.10">
    <property type="entry name" value="Spore Coat Polysaccharide Biosynthesis Protein SpsA, Chain A"/>
    <property type="match status" value="1"/>
</dbReference>
<dbReference type="Proteomes" id="UP000782117">
    <property type="component" value="Unassembled WGS sequence"/>
</dbReference>
<dbReference type="PANTHER" id="PTHR22916:SF3">
    <property type="entry name" value="UDP-GLCNAC:BETAGAL BETA-1,3-N-ACETYLGLUCOSAMINYLTRANSFERASE-LIKE PROTEIN 1"/>
    <property type="match status" value="1"/>
</dbReference>
<protein>
    <submittedName>
        <fullName evidence="2">Glycosyltransferase family 2 protein</fullName>
    </submittedName>
</protein>
<dbReference type="RefSeq" id="WP_204501201.1">
    <property type="nucleotide sequence ID" value="NZ_JACJKJ010000020.1"/>
</dbReference>
<gene>
    <name evidence="2" type="ORF">H6A24_12460</name>
</gene>
<dbReference type="SUPFAM" id="SSF53448">
    <property type="entry name" value="Nucleotide-diphospho-sugar transferases"/>
    <property type="match status" value="1"/>
</dbReference>
<organism evidence="2 3">
    <name type="scientific">Bacteroides caecicola</name>
    <dbReference type="NCBI Taxonomy" id="1462569"/>
    <lineage>
        <taxon>Bacteria</taxon>
        <taxon>Pseudomonadati</taxon>
        <taxon>Bacteroidota</taxon>
        <taxon>Bacteroidia</taxon>
        <taxon>Bacteroidales</taxon>
        <taxon>Bacteroidaceae</taxon>
        <taxon>Bacteroides</taxon>
    </lineage>
</organism>
<sequence>MESKENKVSFIEMKVSIIIPIYNVASYIEECVQSVINQTYSNLEVILVDDCSADNSMDLALKIISQSDKSSIFKIEKHNRNRGLSAARNTGIRRAAGEFIYFLDSDDKIIPECIEKMVGVLKSFPCAEMVCAGNSDYDMRNRHFPKNIIDLKRIKDIFLSYSDFPIASWNKLISRKFILSNNLFFKEGIVHEDLLWNFYIAKYLKNLCILPENTYYYRHNPKGIMSSNLQKQCDSMDIIIRDAAKHIDNKSVFLQLRFVLHAAHLNYVKRYKIEKQIVLIRYLGAIIYLLRVLSR</sequence>
<evidence type="ECO:0000259" key="1">
    <source>
        <dbReference type="Pfam" id="PF00535"/>
    </source>
</evidence>
<keyword evidence="3" id="KW-1185">Reference proteome</keyword>
<dbReference type="InterPro" id="IPR001173">
    <property type="entry name" value="Glyco_trans_2-like"/>
</dbReference>
<comment type="caution">
    <text evidence="2">The sequence shown here is derived from an EMBL/GenBank/DDBJ whole genome shotgun (WGS) entry which is preliminary data.</text>
</comment>
<reference evidence="2 3" key="1">
    <citation type="journal article" date="2021" name="Sci. Rep.">
        <title>The distribution of antibiotic resistance genes in chicken gut microbiota commensals.</title>
        <authorList>
            <person name="Juricova H."/>
            <person name="Matiasovicova J."/>
            <person name="Kubasova T."/>
            <person name="Cejkova D."/>
            <person name="Rychlik I."/>
        </authorList>
    </citation>
    <scope>NUCLEOTIDE SEQUENCE [LARGE SCALE GENOMIC DNA]</scope>
    <source>
        <strain evidence="2 3">An768</strain>
    </source>
</reference>
<dbReference type="InterPro" id="IPR029044">
    <property type="entry name" value="Nucleotide-diphossugar_trans"/>
</dbReference>
<dbReference type="CDD" id="cd00761">
    <property type="entry name" value="Glyco_tranf_GTA_type"/>
    <property type="match status" value="1"/>
</dbReference>
<dbReference type="PANTHER" id="PTHR22916">
    <property type="entry name" value="GLYCOSYLTRANSFERASE"/>
    <property type="match status" value="1"/>
</dbReference>
<evidence type="ECO:0000313" key="2">
    <source>
        <dbReference type="EMBL" id="MBM6807297.1"/>
    </source>
</evidence>
<feature type="domain" description="Glycosyltransferase 2-like" evidence="1">
    <location>
        <begin position="16"/>
        <end position="176"/>
    </location>
</feature>
<evidence type="ECO:0000313" key="3">
    <source>
        <dbReference type="Proteomes" id="UP000782117"/>
    </source>
</evidence>
<name>A0ABS2FAJ4_9BACE</name>
<accession>A0ABS2FAJ4</accession>
<dbReference type="EMBL" id="JACJKJ010000020">
    <property type="protein sequence ID" value="MBM6807297.1"/>
    <property type="molecule type" value="Genomic_DNA"/>
</dbReference>
<dbReference type="Pfam" id="PF00535">
    <property type="entry name" value="Glycos_transf_2"/>
    <property type="match status" value="1"/>
</dbReference>
<proteinExistence type="predicted"/>